<reference evidence="1" key="1">
    <citation type="submission" date="2022-12" db="EMBL/GenBank/DDBJ databases">
        <authorList>
            <person name="Petersen C."/>
        </authorList>
    </citation>
    <scope>NUCLEOTIDE SEQUENCE</scope>
    <source>
        <strain evidence="1">IBT 21472</strain>
    </source>
</reference>
<evidence type="ECO:0000313" key="2">
    <source>
        <dbReference type="Proteomes" id="UP001147746"/>
    </source>
</evidence>
<dbReference type="SUPFAM" id="SSF48403">
    <property type="entry name" value="Ankyrin repeat"/>
    <property type="match status" value="1"/>
</dbReference>
<dbReference type="PANTHER" id="PTHR24118:SF99">
    <property type="entry name" value="POTE ANKYRIN DOMAIN FAMILY MEMBER 3C-RELATED"/>
    <property type="match status" value="1"/>
</dbReference>
<dbReference type="Proteomes" id="UP001147746">
    <property type="component" value="Unassembled WGS sequence"/>
</dbReference>
<gene>
    <name evidence="1" type="ORF">N7476_005390</name>
</gene>
<keyword evidence="2" id="KW-1185">Reference proteome</keyword>
<dbReference type="PANTHER" id="PTHR24118">
    <property type="entry name" value="POTE ANKYRIN DOMAIN"/>
    <property type="match status" value="1"/>
</dbReference>
<dbReference type="Gene3D" id="1.25.40.20">
    <property type="entry name" value="Ankyrin repeat-containing domain"/>
    <property type="match status" value="2"/>
</dbReference>
<proteinExistence type="predicted"/>
<comment type="caution">
    <text evidence="1">The sequence shown here is derived from an EMBL/GenBank/DDBJ whole genome shotgun (WGS) entry which is preliminary data.</text>
</comment>
<sequence>MSYGAFSEPFEEFPDIPPMISASDGSALYDDGWRSLVGTIIAANDVTNLYRYAEVHGTCFFGPGAEVHEWNPDEWDPFLLAAEKGNIDVLRTLAEIFQSDLSQMEPLEARFRRKNIHLLSVACLYARFETAEYLPSCGPPLGGKLNDQESTDPPLLYAVAALGFTKERLGRDVEKSEIENFVYRLLDRGASVRQANRYANEDQPDQQSSPKVLLKTVLGAAAPHASYRLASRLIAEGADIHAQQEWYVLGEGDVKKVTALHIASGSWNLEFIQALVENYSDGELAKAVTVADSEGWLPLHWALFSLRNSFIQRSEEETISKGLKIVELLLEANPDTVNTQGQDGAAFNFAVAGMVDGAGRLLFVKLLLDTKPHANTLNARDQSGDTALLHVLKHHEGCSWSHKGYFMPLIDLLLAHGADKSLYDNHGQTVLHKLASSPTHNEPVCPNLLEVLIPFVDINQADANSWTALHFMARNLRQLTASRLPVSRGANASAINKKGNTPLHEAVGGRLIRRGKKDGSLEWPTLSEKIQAQDEIISILQEAGASMDQPNVAGKTSAELLVDKRVQWEKGRE</sequence>
<reference evidence="1" key="2">
    <citation type="journal article" date="2023" name="IMA Fungus">
        <title>Comparative genomic study of the Penicillium genus elucidates a diverse pangenome and 15 lateral gene transfer events.</title>
        <authorList>
            <person name="Petersen C."/>
            <person name="Sorensen T."/>
            <person name="Nielsen M.R."/>
            <person name="Sondergaard T.E."/>
            <person name="Sorensen J.L."/>
            <person name="Fitzpatrick D.A."/>
            <person name="Frisvad J.C."/>
            <person name="Nielsen K.L."/>
        </authorList>
    </citation>
    <scope>NUCLEOTIDE SEQUENCE</scope>
    <source>
        <strain evidence="1">IBT 21472</strain>
    </source>
</reference>
<dbReference type="SMART" id="SM00248">
    <property type="entry name" value="ANK"/>
    <property type="match status" value="8"/>
</dbReference>
<dbReference type="InterPro" id="IPR036770">
    <property type="entry name" value="Ankyrin_rpt-contain_sf"/>
</dbReference>
<dbReference type="EMBL" id="JAPZBO010000005">
    <property type="protein sequence ID" value="KAJ5315083.1"/>
    <property type="molecule type" value="Genomic_DNA"/>
</dbReference>
<dbReference type="InterPro" id="IPR002110">
    <property type="entry name" value="Ankyrin_rpt"/>
</dbReference>
<dbReference type="OrthoDB" id="823504at2759"/>
<evidence type="ECO:0000313" key="1">
    <source>
        <dbReference type="EMBL" id="KAJ5315083.1"/>
    </source>
</evidence>
<name>A0A9W9PYE3_9EURO</name>
<accession>A0A9W9PYE3</accession>
<protein>
    <submittedName>
        <fullName evidence="1">Uncharacterized protein</fullName>
    </submittedName>
</protein>
<organism evidence="1 2">
    <name type="scientific">Penicillium atrosanguineum</name>
    <dbReference type="NCBI Taxonomy" id="1132637"/>
    <lineage>
        <taxon>Eukaryota</taxon>
        <taxon>Fungi</taxon>
        <taxon>Dikarya</taxon>
        <taxon>Ascomycota</taxon>
        <taxon>Pezizomycotina</taxon>
        <taxon>Eurotiomycetes</taxon>
        <taxon>Eurotiomycetidae</taxon>
        <taxon>Eurotiales</taxon>
        <taxon>Aspergillaceae</taxon>
        <taxon>Penicillium</taxon>
    </lineage>
</organism>
<dbReference type="AlphaFoldDB" id="A0A9W9PYE3"/>